<dbReference type="InterPro" id="IPR037068">
    <property type="entry name" value="DNA_primase_core_N_sf"/>
</dbReference>
<dbReference type="EC" id="2.7.7.101" evidence="12"/>
<dbReference type="InterPro" id="IPR050219">
    <property type="entry name" value="DnaG_primase"/>
</dbReference>
<evidence type="ECO:0000256" key="10">
    <source>
        <dbReference type="ARBA" id="ARBA00023125"/>
    </source>
</evidence>
<dbReference type="GO" id="GO:0008270">
    <property type="term" value="F:zinc ion binding"/>
    <property type="evidence" value="ECO:0007669"/>
    <property type="project" value="UniProtKB-UniRule"/>
</dbReference>
<keyword evidence="1 12" id="KW-0240">DNA-directed RNA polymerase</keyword>
<evidence type="ECO:0000256" key="2">
    <source>
        <dbReference type="ARBA" id="ARBA00022515"/>
    </source>
</evidence>
<dbReference type="InterPro" id="IPR034151">
    <property type="entry name" value="TOPRIM_DnaG_bac"/>
</dbReference>
<gene>
    <name evidence="12" type="primary">dnaG</name>
    <name evidence="16" type="ORF">DRI96_00545</name>
</gene>
<dbReference type="SMART" id="SM00493">
    <property type="entry name" value="TOPRIM"/>
    <property type="match status" value="1"/>
</dbReference>
<dbReference type="Pfam" id="PF01807">
    <property type="entry name" value="Zn_ribbon_DnaG"/>
    <property type="match status" value="1"/>
</dbReference>
<comment type="cofactor">
    <cofactor evidence="12 13 14">
        <name>Zn(2+)</name>
        <dbReference type="ChEBI" id="CHEBI:29105"/>
    </cofactor>
    <text evidence="12 13 14">Binds 1 zinc ion per monomer.</text>
</comment>
<dbReference type="InterPro" id="IPR030846">
    <property type="entry name" value="DnaG_bac"/>
</dbReference>
<comment type="subunit">
    <text evidence="12">Monomer. Interacts with DnaB.</text>
</comment>
<organism evidence="16 17">
    <name type="scientific">Aerophobetes bacterium</name>
    <dbReference type="NCBI Taxonomy" id="2030807"/>
    <lineage>
        <taxon>Bacteria</taxon>
        <taxon>Candidatus Aerophobota</taxon>
    </lineage>
</organism>
<dbReference type="Pfam" id="PF08275">
    <property type="entry name" value="DNAG_N"/>
    <property type="match status" value="1"/>
</dbReference>
<dbReference type="InterPro" id="IPR013264">
    <property type="entry name" value="DNAG_N"/>
</dbReference>
<dbReference type="Proteomes" id="UP000267654">
    <property type="component" value="Unassembled WGS sequence"/>
</dbReference>
<dbReference type="PANTHER" id="PTHR30313">
    <property type="entry name" value="DNA PRIMASE"/>
    <property type="match status" value="1"/>
</dbReference>
<dbReference type="GO" id="GO:0005737">
    <property type="term" value="C:cytoplasm"/>
    <property type="evidence" value="ECO:0007669"/>
    <property type="project" value="TreeGrafter"/>
</dbReference>
<dbReference type="FunFam" id="3.90.580.10:FF:000001">
    <property type="entry name" value="DNA primase"/>
    <property type="match status" value="1"/>
</dbReference>
<dbReference type="GO" id="GO:0003677">
    <property type="term" value="F:DNA binding"/>
    <property type="evidence" value="ECO:0007669"/>
    <property type="project" value="UniProtKB-KW"/>
</dbReference>
<evidence type="ECO:0000256" key="6">
    <source>
        <dbReference type="ARBA" id="ARBA00022723"/>
    </source>
</evidence>
<evidence type="ECO:0000313" key="16">
    <source>
        <dbReference type="EMBL" id="RLE15035.1"/>
    </source>
</evidence>
<keyword evidence="7 12" id="KW-0863">Zinc-finger</keyword>
<keyword evidence="4 12" id="KW-0548">Nucleotidyltransferase</keyword>
<evidence type="ECO:0000256" key="12">
    <source>
        <dbReference type="HAMAP-Rule" id="MF_00974"/>
    </source>
</evidence>
<dbReference type="FunFam" id="3.40.1360.10:FF:000002">
    <property type="entry name" value="DNA primase"/>
    <property type="match status" value="1"/>
</dbReference>
<sequence length="575" mass="66206">MSQYISPELIDRISQQVDIVQLISEYIPLTRAGKNYKALCPFHEEKTPSFIVSPAKQVFHCFGCGVGGNVFTFLMKWENISFPEAVKLLGEKVGIPVSLREETPGYWEQLYRINEKVTEFFQNQLRKNKSAREYLYKRGFKDEVIDLFRLGWAPYPRLFIDFCKKQGFPADKLKELGLITVRGKEYYPYFRERIVFPIFSLSGKIIGFGGRVLDDSLPKYLNSPQSPVFDKGKNLYGLNIAREYIRKEGEAILVEGYTDVIALHQEGIRNVVASLGTSLTIPQVRMIKRYASRVFLAYDEDTAGEAATLRGIDLLLENDLQIKVISFSGEDPAELVRKKGKGEFLKAKEAALSYIDYRINKALGKEISLSLEKKLEILNSLFFTLEKITSRNILDDAFRKISESLNLNEESLRSEFKRFLKKKGGFSFSPVIKFEIPEQEEIEKRLLQVMLHGKDVVDVVKDSFSVDDFTHPLCQRLAQEIFTGGLTSPSHLITRVNDEELSSLISSLTIEDSSLEGVDLRQMAMEIVQSLKRRSYQRKIQQLYKMIRESEYRGEEDRVKEYCQQLIQLRKSILR</sequence>
<dbReference type="Gene3D" id="3.90.980.10">
    <property type="entry name" value="DNA primase, catalytic core, N-terminal domain"/>
    <property type="match status" value="1"/>
</dbReference>
<dbReference type="Pfam" id="PF13662">
    <property type="entry name" value="Toprim_4"/>
    <property type="match status" value="1"/>
</dbReference>
<comment type="catalytic activity">
    <reaction evidence="12">
        <text>ssDNA + n NTP = ssDNA/pppN(pN)n-1 hybrid + (n-1) diphosphate.</text>
        <dbReference type="EC" id="2.7.7.101"/>
    </reaction>
</comment>
<comment type="caution">
    <text evidence="16">The sequence shown here is derived from an EMBL/GenBank/DDBJ whole genome shotgun (WGS) entry which is preliminary data.</text>
</comment>
<dbReference type="CDD" id="cd03364">
    <property type="entry name" value="TOPRIM_DnaG_primases"/>
    <property type="match status" value="1"/>
</dbReference>
<evidence type="ECO:0000256" key="3">
    <source>
        <dbReference type="ARBA" id="ARBA00022679"/>
    </source>
</evidence>
<dbReference type="SUPFAM" id="SSF57783">
    <property type="entry name" value="Zinc beta-ribbon"/>
    <property type="match status" value="1"/>
</dbReference>
<dbReference type="InterPro" id="IPR036977">
    <property type="entry name" value="DNA_primase_Znf_CHC2"/>
</dbReference>
<comment type="domain">
    <text evidence="12">Contains an N-terminal zinc-binding domain, a central core domain that contains the primase activity, and a C-terminal DnaB-binding domain.</text>
</comment>
<dbReference type="InterPro" id="IPR006171">
    <property type="entry name" value="TOPRIM_dom"/>
</dbReference>
<dbReference type="SUPFAM" id="SSF56731">
    <property type="entry name" value="DNA primase core"/>
    <property type="match status" value="1"/>
</dbReference>
<dbReference type="GO" id="GO:1990077">
    <property type="term" value="C:primosome complex"/>
    <property type="evidence" value="ECO:0007669"/>
    <property type="project" value="UniProtKB-KW"/>
</dbReference>
<evidence type="ECO:0000313" key="17">
    <source>
        <dbReference type="Proteomes" id="UP000267654"/>
    </source>
</evidence>
<dbReference type="GO" id="GO:0003899">
    <property type="term" value="F:DNA-directed RNA polymerase activity"/>
    <property type="evidence" value="ECO:0007669"/>
    <property type="project" value="UniProtKB-UniRule"/>
</dbReference>
<evidence type="ECO:0000259" key="15">
    <source>
        <dbReference type="PROSITE" id="PS50880"/>
    </source>
</evidence>
<name>A0A662DHP4_UNCAE</name>
<comment type="similarity">
    <text evidence="12 13">Belongs to the DnaG primase family.</text>
</comment>
<dbReference type="Gene3D" id="1.10.860.10">
    <property type="entry name" value="DNAb Helicase, Chain A"/>
    <property type="match status" value="1"/>
</dbReference>
<keyword evidence="9" id="KW-0460">Magnesium</keyword>
<dbReference type="PIRSF" id="PIRSF002811">
    <property type="entry name" value="DnaG"/>
    <property type="match status" value="1"/>
</dbReference>
<evidence type="ECO:0000256" key="8">
    <source>
        <dbReference type="ARBA" id="ARBA00022833"/>
    </source>
</evidence>
<evidence type="ECO:0000256" key="1">
    <source>
        <dbReference type="ARBA" id="ARBA00022478"/>
    </source>
</evidence>
<dbReference type="GO" id="GO:0006269">
    <property type="term" value="P:DNA replication, synthesis of primer"/>
    <property type="evidence" value="ECO:0007669"/>
    <property type="project" value="UniProtKB-UniRule"/>
</dbReference>
<evidence type="ECO:0000256" key="13">
    <source>
        <dbReference type="PIRNR" id="PIRNR002811"/>
    </source>
</evidence>
<keyword evidence="5 12" id="KW-0235">DNA replication</keyword>
<evidence type="ECO:0000256" key="11">
    <source>
        <dbReference type="ARBA" id="ARBA00023163"/>
    </source>
</evidence>
<dbReference type="InterPro" id="IPR002694">
    <property type="entry name" value="Znf_CHC2"/>
</dbReference>
<dbReference type="PROSITE" id="PS50880">
    <property type="entry name" value="TOPRIM"/>
    <property type="match status" value="1"/>
</dbReference>
<feature type="domain" description="Toprim" evidence="15">
    <location>
        <begin position="249"/>
        <end position="330"/>
    </location>
</feature>
<dbReference type="EMBL" id="QMQB01000012">
    <property type="protein sequence ID" value="RLE15035.1"/>
    <property type="molecule type" value="Genomic_DNA"/>
</dbReference>
<dbReference type="GO" id="GO:0000428">
    <property type="term" value="C:DNA-directed RNA polymerase complex"/>
    <property type="evidence" value="ECO:0007669"/>
    <property type="project" value="UniProtKB-KW"/>
</dbReference>
<dbReference type="Gene3D" id="3.40.1360.10">
    <property type="match status" value="1"/>
</dbReference>
<dbReference type="PANTHER" id="PTHR30313:SF2">
    <property type="entry name" value="DNA PRIMASE"/>
    <property type="match status" value="1"/>
</dbReference>
<keyword evidence="6 12" id="KW-0479">Metal-binding</keyword>
<comment type="function">
    <text evidence="12 13">RNA polymerase that catalyzes the synthesis of short RNA molecules used as primers for DNA polymerase during DNA replication.</text>
</comment>
<evidence type="ECO:0000256" key="4">
    <source>
        <dbReference type="ARBA" id="ARBA00022695"/>
    </source>
</evidence>
<reference evidence="16 17" key="1">
    <citation type="submission" date="2018-06" db="EMBL/GenBank/DDBJ databases">
        <title>Extensive metabolic versatility and redundancy in microbially diverse, dynamic hydrothermal sediments.</title>
        <authorList>
            <person name="Dombrowski N."/>
            <person name="Teske A."/>
            <person name="Baker B.J."/>
        </authorList>
    </citation>
    <scope>NUCLEOTIDE SEQUENCE [LARGE SCALE GENOMIC DNA]</scope>
    <source>
        <strain evidence="16">B19_G9</strain>
    </source>
</reference>
<keyword evidence="3 12" id="KW-0808">Transferase</keyword>
<dbReference type="InterPro" id="IPR016136">
    <property type="entry name" value="DNA_helicase_N/primase_C"/>
</dbReference>
<keyword evidence="8 12" id="KW-0862">Zinc</keyword>
<protein>
    <recommendedName>
        <fullName evidence="12 13">DNA primase</fullName>
        <ecNumber evidence="12">2.7.7.101</ecNumber>
    </recommendedName>
</protein>
<keyword evidence="11 12" id="KW-0804">Transcription</keyword>
<proteinExistence type="inferred from homology"/>
<dbReference type="AlphaFoldDB" id="A0A662DHP4"/>
<keyword evidence="2 12" id="KW-0639">Primosome</keyword>
<accession>A0A662DHP4</accession>
<evidence type="ECO:0000256" key="14">
    <source>
        <dbReference type="PIRSR" id="PIRSR002811-1"/>
    </source>
</evidence>
<dbReference type="NCBIfam" id="TIGR01391">
    <property type="entry name" value="dnaG"/>
    <property type="match status" value="1"/>
</dbReference>
<evidence type="ECO:0000256" key="7">
    <source>
        <dbReference type="ARBA" id="ARBA00022771"/>
    </source>
</evidence>
<dbReference type="InterPro" id="IPR006295">
    <property type="entry name" value="DNA_primase_DnaG"/>
</dbReference>
<dbReference type="SMART" id="SM00400">
    <property type="entry name" value="ZnF_CHCC"/>
    <property type="match status" value="1"/>
</dbReference>
<keyword evidence="10 12" id="KW-0238">DNA-binding</keyword>
<dbReference type="HAMAP" id="MF_00974">
    <property type="entry name" value="DNA_primase_DnaG"/>
    <property type="match status" value="1"/>
</dbReference>
<dbReference type="Gene3D" id="3.90.580.10">
    <property type="entry name" value="Zinc finger, CHC2-type domain"/>
    <property type="match status" value="1"/>
</dbReference>
<feature type="zinc finger region" description="CHC2-type" evidence="12 14">
    <location>
        <begin position="40"/>
        <end position="64"/>
    </location>
</feature>
<evidence type="ECO:0000256" key="9">
    <source>
        <dbReference type="ARBA" id="ARBA00022842"/>
    </source>
</evidence>
<evidence type="ECO:0000256" key="5">
    <source>
        <dbReference type="ARBA" id="ARBA00022705"/>
    </source>
</evidence>